<comment type="function">
    <text evidence="6">Bidirectionally degrades single-stranded DNA into large acid-insoluble oligonucleotides, which are then degraded further into small acid-soluble oligonucleotides.</text>
</comment>
<dbReference type="SUPFAM" id="SSF116842">
    <property type="entry name" value="XseB-like"/>
    <property type="match status" value="1"/>
</dbReference>
<dbReference type="HAMAP" id="MF_00337">
    <property type="entry name" value="Exonuc_7_S"/>
    <property type="match status" value="1"/>
</dbReference>
<dbReference type="GO" id="GO:0008855">
    <property type="term" value="F:exodeoxyribonuclease VII activity"/>
    <property type="evidence" value="ECO:0007669"/>
    <property type="project" value="UniProtKB-UniRule"/>
</dbReference>
<keyword evidence="8" id="KW-1185">Reference proteome</keyword>
<dbReference type="InterPro" id="IPR003761">
    <property type="entry name" value="Exonuc_VII_S"/>
</dbReference>
<keyword evidence="2 6" id="KW-0963">Cytoplasm</keyword>
<dbReference type="Gene3D" id="1.10.287.1040">
    <property type="entry name" value="Exonuclease VII, small subunit"/>
    <property type="match status" value="1"/>
</dbReference>
<dbReference type="HOGENOM" id="CLU_145918_2_0_4"/>
<gene>
    <name evidence="6 7" type="primary">xseB</name>
    <name evidence="7" type="ORF">HMPREF9123_0285</name>
</gene>
<evidence type="ECO:0000256" key="2">
    <source>
        <dbReference type="ARBA" id="ARBA00022490"/>
    </source>
</evidence>
<dbReference type="NCBIfam" id="NF002141">
    <property type="entry name" value="PRK00977.1-5"/>
    <property type="match status" value="1"/>
</dbReference>
<dbReference type="PIRSF" id="PIRSF006488">
    <property type="entry name" value="Exonuc_VII_S"/>
    <property type="match status" value="1"/>
</dbReference>
<dbReference type="Proteomes" id="UP000004105">
    <property type="component" value="Unassembled WGS sequence"/>
</dbReference>
<reference evidence="7 8" key="1">
    <citation type="submission" date="2011-02" db="EMBL/GenBank/DDBJ databases">
        <authorList>
            <person name="Muzny D."/>
            <person name="Qin X."/>
            <person name="Deng J."/>
            <person name="Jiang H."/>
            <person name="Liu Y."/>
            <person name="Qu J."/>
            <person name="Song X.-Z."/>
            <person name="Zhang L."/>
            <person name="Thornton R."/>
            <person name="Coyle M."/>
            <person name="Francisco L."/>
            <person name="Jackson L."/>
            <person name="Javaid M."/>
            <person name="Korchina V."/>
            <person name="Kovar C."/>
            <person name="Mata R."/>
            <person name="Mathew T."/>
            <person name="Ngo R."/>
            <person name="Nguyen L."/>
            <person name="Nguyen N."/>
            <person name="Okwuonu G."/>
            <person name="Ongeri F."/>
            <person name="Pham C."/>
            <person name="Simmons D."/>
            <person name="Wilczek-Boney K."/>
            <person name="Hale W."/>
            <person name="Jakkamsetti A."/>
            <person name="Pham P."/>
            <person name="Ruth R."/>
            <person name="San Lucas F."/>
            <person name="Warren J."/>
            <person name="Zhang J."/>
            <person name="Zhao Z."/>
            <person name="Zhou C."/>
            <person name="Zhu D."/>
            <person name="Lee S."/>
            <person name="Bess C."/>
            <person name="Blankenburg K."/>
            <person name="Forbes L."/>
            <person name="Fu Q."/>
            <person name="Gubbala S."/>
            <person name="Hirani K."/>
            <person name="Jayaseelan J.C."/>
            <person name="Lara F."/>
            <person name="Munidasa M."/>
            <person name="Palculict T."/>
            <person name="Patil S."/>
            <person name="Pu L.-L."/>
            <person name="Saada N."/>
            <person name="Tang L."/>
            <person name="Weissenberger G."/>
            <person name="Zhu Y."/>
            <person name="Hemphill L."/>
            <person name="Shang Y."/>
            <person name="Youmans B."/>
            <person name="Ayvaz T."/>
            <person name="Ross M."/>
            <person name="Santibanez J."/>
            <person name="Aqrawi P."/>
            <person name="Gross S."/>
            <person name="Joshi V."/>
            <person name="Fowler G."/>
            <person name="Nazareth L."/>
            <person name="Reid J."/>
            <person name="Worley K."/>
            <person name="Petrosino J."/>
            <person name="Highlander S."/>
            <person name="Gibbs R."/>
        </authorList>
    </citation>
    <scope>NUCLEOTIDE SEQUENCE [LARGE SCALE GENOMIC DNA]</scope>
    <source>
        <strain evidence="7 8">ATCC BAA-1200</strain>
    </source>
</reference>
<evidence type="ECO:0000256" key="5">
    <source>
        <dbReference type="ARBA" id="ARBA00022839"/>
    </source>
</evidence>
<evidence type="ECO:0000256" key="1">
    <source>
        <dbReference type="ARBA" id="ARBA00009998"/>
    </source>
</evidence>
<comment type="caution">
    <text evidence="7">The sequence shown here is derived from an EMBL/GenBank/DDBJ whole genome shotgun (WGS) entry which is preliminary data.</text>
</comment>
<comment type="similarity">
    <text evidence="1 6">Belongs to the XseB family.</text>
</comment>
<name>F2B940_9NEIS</name>
<keyword evidence="4 6" id="KW-0378">Hydrolase</keyword>
<dbReference type="OrthoDB" id="287668at2"/>
<dbReference type="GO" id="GO:0005829">
    <property type="term" value="C:cytosol"/>
    <property type="evidence" value="ECO:0007669"/>
    <property type="project" value="TreeGrafter"/>
</dbReference>
<dbReference type="PANTHER" id="PTHR34137:SF1">
    <property type="entry name" value="EXODEOXYRIBONUCLEASE 7 SMALL SUBUNIT"/>
    <property type="match status" value="1"/>
</dbReference>
<evidence type="ECO:0000313" key="7">
    <source>
        <dbReference type="EMBL" id="EGF12079.1"/>
    </source>
</evidence>
<dbReference type="PANTHER" id="PTHR34137">
    <property type="entry name" value="EXODEOXYRIBONUCLEASE 7 SMALL SUBUNIT"/>
    <property type="match status" value="1"/>
</dbReference>
<evidence type="ECO:0000256" key="4">
    <source>
        <dbReference type="ARBA" id="ARBA00022801"/>
    </source>
</evidence>
<proteinExistence type="inferred from homology"/>
<evidence type="ECO:0000256" key="6">
    <source>
        <dbReference type="HAMAP-Rule" id="MF_00337"/>
    </source>
</evidence>
<dbReference type="Pfam" id="PF02609">
    <property type="entry name" value="Exonuc_VII_S"/>
    <property type="match status" value="1"/>
</dbReference>
<protein>
    <recommendedName>
        <fullName evidence="6">Exodeoxyribonuclease 7 small subunit</fullName>
        <ecNumber evidence="6">3.1.11.6</ecNumber>
    </recommendedName>
    <alternativeName>
        <fullName evidence="6">Exodeoxyribonuclease VII small subunit</fullName>
        <shortName evidence="6">Exonuclease VII small subunit</shortName>
    </alternativeName>
</protein>
<comment type="subunit">
    <text evidence="6">Heterooligomer composed of large and small subunits.</text>
</comment>
<dbReference type="NCBIfam" id="TIGR01280">
    <property type="entry name" value="xseB"/>
    <property type="match status" value="1"/>
</dbReference>
<dbReference type="InterPro" id="IPR037004">
    <property type="entry name" value="Exonuc_VII_ssu_sf"/>
</dbReference>
<dbReference type="EC" id="3.1.11.6" evidence="6"/>
<organism evidence="7 8">
    <name type="scientific">Neisseria bacilliformis ATCC BAA-1200</name>
    <dbReference type="NCBI Taxonomy" id="888742"/>
    <lineage>
        <taxon>Bacteria</taxon>
        <taxon>Pseudomonadati</taxon>
        <taxon>Pseudomonadota</taxon>
        <taxon>Betaproteobacteria</taxon>
        <taxon>Neisseriales</taxon>
        <taxon>Neisseriaceae</taxon>
        <taxon>Neisseria</taxon>
    </lineage>
</organism>
<dbReference type="AlphaFoldDB" id="F2B940"/>
<keyword evidence="5 6" id="KW-0269">Exonuclease</keyword>
<sequence>MKKAPKNFEEALKRLETLTESMQNADLPLEDALAAYQEGSQLVKYCRDKLAQAEQKLHILDSDGLIQEYTPDEQ</sequence>
<dbReference type="STRING" id="267212.GCA_001063965_00716"/>
<accession>F2B940</accession>
<dbReference type="GO" id="GO:0009318">
    <property type="term" value="C:exodeoxyribonuclease VII complex"/>
    <property type="evidence" value="ECO:0007669"/>
    <property type="project" value="UniProtKB-UniRule"/>
</dbReference>
<keyword evidence="3 6" id="KW-0540">Nuclease</keyword>
<dbReference type="GO" id="GO:0006308">
    <property type="term" value="P:DNA catabolic process"/>
    <property type="evidence" value="ECO:0007669"/>
    <property type="project" value="UniProtKB-UniRule"/>
</dbReference>
<comment type="catalytic activity">
    <reaction evidence="6">
        <text>Exonucleolytic cleavage in either 5'- to 3'- or 3'- to 5'-direction to yield nucleoside 5'-phosphates.</text>
        <dbReference type="EC" id="3.1.11.6"/>
    </reaction>
</comment>
<evidence type="ECO:0000256" key="3">
    <source>
        <dbReference type="ARBA" id="ARBA00022722"/>
    </source>
</evidence>
<dbReference type="EMBL" id="AFAY01000004">
    <property type="protein sequence ID" value="EGF12079.1"/>
    <property type="molecule type" value="Genomic_DNA"/>
</dbReference>
<evidence type="ECO:0000313" key="8">
    <source>
        <dbReference type="Proteomes" id="UP000004105"/>
    </source>
</evidence>
<comment type="subcellular location">
    <subcellularLocation>
        <location evidence="6">Cytoplasm</location>
    </subcellularLocation>
</comment>